<protein>
    <recommendedName>
        <fullName evidence="2">LiaI-LiaF-like transmembrane region domain-containing protein</fullName>
    </recommendedName>
</protein>
<evidence type="ECO:0000259" key="2">
    <source>
        <dbReference type="Pfam" id="PF18917"/>
    </source>
</evidence>
<feature type="transmembrane region" description="Helical" evidence="1">
    <location>
        <begin position="31"/>
        <end position="52"/>
    </location>
</feature>
<accession>A0A833M7Y3</accession>
<evidence type="ECO:0000313" key="3">
    <source>
        <dbReference type="EMBL" id="KAB3531502.1"/>
    </source>
</evidence>
<dbReference type="OrthoDB" id="1950287at2"/>
<dbReference type="Pfam" id="PF18917">
    <property type="entry name" value="LiaI-LiaF-like_TM1"/>
    <property type="match status" value="1"/>
</dbReference>
<proteinExistence type="predicted"/>
<evidence type="ECO:0000313" key="4">
    <source>
        <dbReference type="Proteomes" id="UP000465601"/>
    </source>
</evidence>
<keyword evidence="1" id="KW-1133">Transmembrane helix</keyword>
<evidence type="ECO:0000256" key="1">
    <source>
        <dbReference type="SAM" id="Phobius"/>
    </source>
</evidence>
<dbReference type="RefSeq" id="WP_151865230.1">
    <property type="nucleotide sequence ID" value="NZ_WBZB01000013.1"/>
</dbReference>
<feature type="domain" description="LiaI-LiaF-like transmembrane region" evidence="2">
    <location>
        <begin position="6"/>
        <end position="49"/>
    </location>
</feature>
<sequence length="293" mass="32883">MKQDKIIGGIILISIGVIFLLTNLGYLNWSIFYSIIDLWPLILIAIGINTIFKKNKIVSAVTWILFFVILIGYGLYYQGSYNTNFVKGDELAIDYNPRVETGELNLKLGGTTFDINSSENRLLNALYDGGYYKPEIRYTKDNTHAIITIENMSKRFQLMSRKNLDSKFKLNKDVIWNVDADVGAVKGTLDFSDLKIHELDIAMGAGKLDIIFGDSHTETRAKIDSGASDLDIYISDKIGAKIKLQGALNNSNLKSKGWRLIDDYYVTPGFEEAESKLILDVNSGVANINFHIE</sequence>
<keyword evidence="1" id="KW-0812">Transmembrane</keyword>
<feature type="transmembrane region" description="Helical" evidence="1">
    <location>
        <begin position="7"/>
        <end position="25"/>
    </location>
</feature>
<gene>
    <name evidence="3" type="ORF">F8153_04825</name>
</gene>
<feature type="transmembrane region" description="Helical" evidence="1">
    <location>
        <begin position="57"/>
        <end position="77"/>
    </location>
</feature>
<keyword evidence="4" id="KW-1185">Reference proteome</keyword>
<name>A0A833M7Y3_9FIRM</name>
<dbReference type="AlphaFoldDB" id="A0A833M7Y3"/>
<comment type="caution">
    <text evidence="3">The sequence shown here is derived from an EMBL/GenBank/DDBJ whole genome shotgun (WGS) entry which is preliminary data.</text>
</comment>
<dbReference type="InterPro" id="IPR043726">
    <property type="entry name" value="LiaI-LiaF-like_TM1"/>
</dbReference>
<reference evidence="3 4" key="1">
    <citation type="submission" date="2019-10" db="EMBL/GenBank/DDBJ databases">
        <title>Alkaliphilus serpentinus sp. nov. and Alkaliphilus pronyensis sp. nov., two novel anaerobic alkaliphilic species isolated from the serpentinized-hosted hydrothermal field of the Prony Bay (New Caledonia).</title>
        <authorList>
            <person name="Postec A."/>
        </authorList>
    </citation>
    <scope>NUCLEOTIDE SEQUENCE [LARGE SCALE GENOMIC DNA]</scope>
    <source>
        <strain evidence="3 4">LacT</strain>
    </source>
</reference>
<dbReference type="Proteomes" id="UP000465601">
    <property type="component" value="Unassembled WGS sequence"/>
</dbReference>
<keyword evidence="1" id="KW-0472">Membrane</keyword>
<dbReference type="EMBL" id="WBZB01000013">
    <property type="protein sequence ID" value="KAB3531502.1"/>
    <property type="molecule type" value="Genomic_DNA"/>
</dbReference>
<organism evidence="3 4">
    <name type="scientific">Alkaliphilus serpentinus</name>
    <dbReference type="NCBI Taxonomy" id="1482731"/>
    <lineage>
        <taxon>Bacteria</taxon>
        <taxon>Bacillati</taxon>
        <taxon>Bacillota</taxon>
        <taxon>Clostridia</taxon>
        <taxon>Peptostreptococcales</taxon>
        <taxon>Natronincolaceae</taxon>
        <taxon>Alkaliphilus</taxon>
    </lineage>
</organism>